<dbReference type="InterPro" id="IPR001650">
    <property type="entry name" value="Helicase_C-like"/>
</dbReference>
<evidence type="ECO:0000256" key="2">
    <source>
        <dbReference type="ARBA" id="ARBA00022741"/>
    </source>
</evidence>
<evidence type="ECO:0000256" key="1">
    <source>
        <dbReference type="ARBA" id="ARBA00012552"/>
    </source>
</evidence>
<dbReference type="InterPro" id="IPR050547">
    <property type="entry name" value="DEAD_box_RNA_helicases"/>
</dbReference>
<reference evidence="8" key="2">
    <citation type="submission" date="2020-10" db="UniProtKB">
        <authorList>
            <consortium name="WormBaseParasite"/>
        </authorList>
    </citation>
    <scope>IDENTIFICATION</scope>
</reference>
<sequence length="70" mass="7571">MRVDEEHSFKEDIGRFASGAINVFVCSDSIGRGVDVADLNCTMNYDLPRDNRSLIHQAGRAACAGKDGVV</sequence>
<dbReference type="Pfam" id="PF00271">
    <property type="entry name" value="Helicase_C"/>
    <property type="match status" value="1"/>
</dbReference>
<evidence type="ECO:0000256" key="5">
    <source>
        <dbReference type="ARBA" id="ARBA00022840"/>
    </source>
</evidence>
<dbReference type="Gene3D" id="3.40.50.300">
    <property type="entry name" value="P-loop containing nucleotide triphosphate hydrolases"/>
    <property type="match status" value="1"/>
</dbReference>
<protein>
    <recommendedName>
        <fullName evidence="1">RNA helicase</fullName>
        <ecNumber evidence="1">3.6.4.13</ecNumber>
    </recommendedName>
</protein>
<dbReference type="InterPro" id="IPR027417">
    <property type="entry name" value="P-loop_NTPase"/>
</dbReference>
<organism evidence="7 8">
    <name type="scientific">Panagrellus redivivus</name>
    <name type="common">Microworm</name>
    <dbReference type="NCBI Taxonomy" id="6233"/>
    <lineage>
        <taxon>Eukaryota</taxon>
        <taxon>Metazoa</taxon>
        <taxon>Ecdysozoa</taxon>
        <taxon>Nematoda</taxon>
        <taxon>Chromadorea</taxon>
        <taxon>Rhabditida</taxon>
        <taxon>Tylenchina</taxon>
        <taxon>Panagrolaimomorpha</taxon>
        <taxon>Panagrolaimoidea</taxon>
        <taxon>Panagrolaimidae</taxon>
        <taxon>Panagrellus</taxon>
    </lineage>
</organism>
<dbReference type="GO" id="GO:0005524">
    <property type="term" value="F:ATP binding"/>
    <property type="evidence" value="ECO:0007669"/>
    <property type="project" value="UniProtKB-KW"/>
</dbReference>
<evidence type="ECO:0000313" key="7">
    <source>
        <dbReference type="Proteomes" id="UP000492821"/>
    </source>
</evidence>
<dbReference type="PROSITE" id="PS51194">
    <property type="entry name" value="HELICASE_CTER"/>
    <property type="match status" value="1"/>
</dbReference>
<evidence type="ECO:0000259" key="6">
    <source>
        <dbReference type="PROSITE" id="PS51194"/>
    </source>
</evidence>
<dbReference type="Proteomes" id="UP000492821">
    <property type="component" value="Unassembled WGS sequence"/>
</dbReference>
<evidence type="ECO:0000256" key="4">
    <source>
        <dbReference type="ARBA" id="ARBA00022806"/>
    </source>
</evidence>
<dbReference type="SUPFAM" id="SSF52540">
    <property type="entry name" value="P-loop containing nucleoside triphosphate hydrolases"/>
    <property type="match status" value="1"/>
</dbReference>
<dbReference type="EC" id="3.6.4.13" evidence="1"/>
<keyword evidence="5" id="KW-0067">ATP-binding</keyword>
<accession>A0A7E4V3P9</accession>
<reference evidence="7" key="1">
    <citation type="journal article" date="2013" name="Genetics">
        <title>The draft genome and transcriptome of Panagrellus redivivus are shaped by the harsh demands of a free-living lifestyle.</title>
        <authorList>
            <person name="Srinivasan J."/>
            <person name="Dillman A.R."/>
            <person name="Macchietto M.G."/>
            <person name="Heikkinen L."/>
            <person name="Lakso M."/>
            <person name="Fracchia K.M."/>
            <person name="Antoshechkin I."/>
            <person name="Mortazavi A."/>
            <person name="Wong G."/>
            <person name="Sternberg P.W."/>
        </authorList>
    </citation>
    <scope>NUCLEOTIDE SEQUENCE [LARGE SCALE GENOMIC DNA]</scope>
    <source>
        <strain evidence="7">MT8872</strain>
    </source>
</reference>
<name>A0A7E4V3P9_PANRE</name>
<feature type="domain" description="Helicase C-terminal" evidence="6">
    <location>
        <begin position="1"/>
        <end position="70"/>
    </location>
</feature>
<dbReference type="GO" id="GO:0016787">
    <property type="term" value="F:hydrolase activity"/>
    <property type="evidence" value="ECO:0007669"/>
    <property type="project" value="UniProtKB-KW"/>
</dbReference>
<dbReference type="PANTHER" id="PTHR47963:SF8">
    <property type="entry name" value="ATP-DEPENDENT RNA HELICASE DEAD"/>
    <property type="match status" value="1"/>
</dbReference>
<keyword evidence="4" id="KW-0347">Helicase</keyword>
<keyword evidence="2" id="KW-0547">Nucleotide-binding</keyword>
<keyword evidence="7" id="KW-1185">Reference proteome</keyword>
<dbReference type="AlphaFoldDB" id="A0A7E4V3P9"/>
<proteinExistence type="predicted"/>
<dbReference type="GO" id="GO:0003723">
    <property type="term" value="F:RNA binding"/>
    <property type="evidence" value="ECO:0007669"/>
    <property type="project" value="TreeGrafter"/>
</dbReference>
<dbReference type="PANTHER" id="PTHR47963">
    <property type="entry name" value="DEAD-BOX ATP-DEPENDENT RNA HELICASE 47, MITOCHONDRIAL"/>
    <property type="match status" value="1"/>
</dbReference>
<keyword evidence="3" id="KW-0378">Hydrolase</keyword>
<evidence type="ECO:0000313" key="8">
    <source>
        <dbReference type="WBParaSite" id="Pan_g16177.t1"/>
    </source>
</evidence>
<dbReference type="WBParaSite" id="Pan_g16177.t1">
    <property type="protein sequence ID" value="Pan_g16177.t1"/>
    <property type="gene ID" value="Pan_g16177"/>
</dbReference>
<dbReference type="GO" id="GO:0003724">
    <property type="term" value="F:RNA helicase activity"/>
    <property type="evidence" value="ECO:0007669"/>
    <property type="project" value="UniProtKB-EC"/>
</dbReference>
<evidence type="ECO:0000256" key="3">
    <source>
        <dbReference type="ARBA" id="ARBA00022801"/>
    </source>
</evidence>